<comment type="caution">
    <text evidence="2">The sequence shown here is derived from an EMBL/GenBank/DDBJ whole genome shotgun (WGS) entry which is preliminary data.</text>
</comment>
<name>A0ABD4REA9_9CLOT</name>
<gene>
    <name evidence="2" type="ORF">K4H94_00090</name>
</gene>
<keyword evidence="1" id="KW-0812">Transmembrane</keyword>
<feature type="transmembrane region" description="Helical" evidence="1">
    <location>
        <begin position="7"/>
        <end position="24"/>
    </location>
</feature>
<dbReference type="Proteomes" id="UP000775179">
    <property type="component" value="Unassembled WGS sequence"/>
</dbReference>
<keyword evidence="1" id="KW-1133">Transmembrane helix</keyword>
<sequence>MRFLKDAYGIDILSIFLIFLGSIFNIFHTTRIVGFIFVLLAIFRCFSKNRYKRRTELDNFIFYLNKVLNRFGKSIPKSIPVIDFNALYLLINIYKQQRNQNKGYKIVKCPKCKQKLRLPKGKGNILVTCTKCKNKFDLRT</sequence>
<dbReference type="RefSeq" id="WP_021875622.1">
    <property type="nucleotide sequence ID" value="NZ_CP018624.1"/>
</dbReference>
<feature type="transmembrane region" description="Helical" evidence="1">
    <location>
        <begin position="30"/>
        <end position="47"/>
    </location>
</feature>
<protein>
    <submittedName>
        <fullName evidence="2">Zinc-ribbon domain-containing protein</fullName>
    </submittedName>
</protein>
<evidence type="ECO:0000313" key="3">
    <source>
        <dbReference type="Proteomes" id="UP000775179"/>
    </source>
</evidence>
<proteinExistence type="predicted"/>
<keyword evidence="1" id="KW-0472">Membrane</keyword>
<dbReference type="GeneID" id="66301635"/>
<dbReference type="EMBL" id="JAIFTX010000001">
    <property type="protein sequence ID" value="MBX7289450.1"/>
    <property type="molecule type" value="Genomic_DNA"/>
</dbReference>
<dbReference type="AlphaFoldDB" id="A0ABD4REA9"/>
<evidence type="ECO:0000313" key="2">
    <source>
        <dbReference type="EMBL" id="MBX7289450.1"/>
    </source>
</evidence>
<evidence type="ECO:0000256" key="1">
    <source>
        <dbReference type="SAM" id="Phobius"/>
    </source>
</evidence>
<organism evidence="2 3">
    <name type="scientific">Clostridium chauvoei</name>
    <dbReference type="NCBI Taxonomy" id="46867"/>
    <lineage>
        <taxon>Bacteria</taxon>
        <taxon>Bacillati</taxon>
        <taxon>Bacillota</taxon>
        <taxon>Clostridia</taxon>
        <taxon>Eubacteriales</taxon>
        <taxon>Clostridiaceae</taxon>
        <taxon>Clostridium</taxon>
    </lineage>
</organism>
<accession>A0ABD4REA9</accession>
<reference evidence="2 3" key="1">
    <citation type="submission" date="2021-08" db="EMBL/GenBank/DDBJ databases">
        <title>Genome sequence analysis of Clostridium chauvoei strains of European origin and evaluation of typing options for outbreak investigations.</title>
        <authorList>
            <person name="Abdel-Glil M."/>
            <person name="Thomas P."/>
            <person name="Seyboldt C."/>
        </authorList>
    </citation>
    <scope>NUCLEOTIDE SEQUENCE [LARGE SCALE GENOMIC DNA]</scope>
    <source>
        <strain evidence="2 3">S0260-09</strain>
    </source>
</reference>
<dbReference type="KEGG" id="cchv:BTM20_07120"/>